<dbReference type="EMBL" id="CACRXK020004796">
    <property type="protein sequence ID" value="CAB4004057.1"/>
    <property type="molecule type" value="Genomic_DNA"/>
</dbReference>
<accession>A0A6S7HJX2</accession>
<organism evidence="2 3">
    <name type="scientific">Paramuricea clavata</name>
    <name type="common">Red gorgonian</name>
    <name type="synonym">Violescent sea-whip</name>
    <dbReference type="NCBI Taxonomy" id="317549"/>
    <lineage>
        <taxon>Eukaryota</taxon>
        <taxon>Metazoa</taxon>
        <taxon>Cnidaria</taxon>
        <taxon>Anthozoa</taxon>
        <taxon>Octocorallia</taxon>
        <taxon>Malacalcyonacea</taxon>
        <taxon>Plexauridae</taxon>
        <taxon>Paramuricea</taxon>
    </lineage>
</organism>
<feature type="region of interest" description="Disordered" evidence="1">
    <location>
        <begin position="364"/>
        <end position="395"/>
    </location>
</feature>
<feature type="region of interest" description="Disordered" evidence="1">
    <location>
        <begin position="214"/>
        <end position="253"/>
    </location>
</feature>
<keyword evidence="3" id="KW-1185">Reference proteome</keyword>
<feature type="compositionally biased region" description="Acidic residues" evidence="1">
    <location>
        <begin position="365"/>
        <end position="376"/>
    </location>
</feature>
<dbReference type="Proteomes" id="UP001152795">
    <property type="component" value="Unassembled WGS sequence"/>
</dbReference>
<evidence type="ECO:0000313" key="2">
    <source>
        <dbReference type="EMBL" id="CAB4004057.1"/>
    </source>
</evidence>
<evidence type="ECO:0000313" key="3">
    <source>
        <dbReference type="Proteomes" id="UP001152795"/>
    </source>
</evidence>
<protein>
    <submittedName>
        <fullName evidence="2">Uncharacterized protein</fullName>
    </submittedName>
</protein>
<sequence length="625" mass="70856">MDGYFLQDEDIIGDNPGEYKSFDLVDWKVSPTTDFSLESPEFNFTPENLLDRVTKEDSTLGDSDSWFSVLNTKESWSQTKTKSLEEGYLNEQVVPDQGQRGDQLDQNTKSVPIEEIQSNFAETSKESFTKENNCSPIKISPNIIMDSALEGVRTPENSNNSMFIVDHKEQVKSEQEHFEIPPANVSFSFNPLCEEKIAEKNNIKEVISTESVNFADGESQSSPVQATLVSEDDNQSKTQNSGHSTSESVQPANVETNLTIKLEQNITEHQNCKQNSKENEIFKIRKKIFKLLTITKIPKCTMVDYKFDSSNKLPSFAQTFCADLSEEQSRKSRDIELPEVLQNVRDTKDEENENDEEMFIVLPESDSECESSDIEQDDRLDQNNESETISEESLDSKELPKIKFKLEVMEAESDTPNKTQKTQYADTPSSILAIDDELEKYLVSSIVLNDTTQSDDSHLPDLSNNIGSILKSEGLSEEHSMESVYGNLFLKPELQVDGIRTCKQEQNTDLKLTETLNNYQGNLFNAALLGGERPWQEHITQENIHTLYGNVWTRSVPSEGYLNQISSRHLTNNMFHMGDPFMNNADFKTMAGLPDEIMQTDIDPFKFTNLVPKVEVMDSSLNYGF</sequence>
<feature type="compositionally biased region" description="Polar residues" evidence="1">
    <location>
        <begin position="214"/>
        <end position="228"/>
    </location>
</feature>
<feature type="compositionally biased region" description="Polar residues" evidence="1">
    <location>
        <begin position="236"/>
        <end position="253"/>
    </location>
</feature>
<evidence type="ECO:0000256" key="1">
    <source>
        <dbReference type="SAM" id="MobiDB-lite"/>
    </source>
</evidence>
<dbReference type="AlphaFoldDB" id="A0A6S7HJX2"/>
<gene>
    <name evidence="2" type="ORF">PACLA_8A010158</name>
</gene>
<comment type="caution">
    <text evidence="2">The sequence shown here is derived from an EMBL/GenBank/DDBJ whole genome shotgun (WGS) entry which is preliminary data.</text>
</comment>
<name>A0A6S7HJX2_PARCT</name>
<reference evidence="2" key="1">
    <citation type="submission" date="2020-04" db="EMBL/GenBank/DDBJ databases">
        <authorList>
            <person name="Alioto T."/>
            <person name="Alioto T."/>
            <person name="Gomez Garrido J."/>
        </authorList>
    </citation>
    <scope>NUCLEOTIDE SEQUENCE</scope>
    <source>
        <strain evidence="2">A484AB</strain>
    </source>
</reference>
<proteinExistence type="predicted"/>